<keyword evidence="4 6" id="KW-0233">DNA recombination</keyword>
<dbReference type="GO" id="GO:0016787">
    <property type="term" value="F:hydrolase activity"/>
    <property type="evidence" value="ECO:0007669"/>
    <property type="project" value="UniProtKB-KW"/>
</dbReference>
<accession>A0AAE3YJ66</accession>
<comment type="caution">
    <text evidence="6">Lacks conserved residue(s) required for the propagation of feature annotation.</text>
</comment>
<dbReference type="InterPro" id="IPR013849">
    <property type="entry name" value="DNA_helicase_Holl-junc_RuvA_I"/>
</dbReference>
<dbReference type="InterPro" id="IPR003583">
    <property type="entry name" value="Hlx-hairpin-Hlx_DNA-bd_motif"/>
</dbReference>
<evidence type="ECO:0000259" key="7">
    <source>
        <dbReference type="SMART" id="SM00278"/>
    </source>
</evidence>
<gene>
    <name evidence="6" type="primary">ruvA</name>
    <name evidence="8" type="ORF">J2S35_001903</name>
</gene>
<evidence type="ECO:0000256" key="2">
    <source>
        <dbReference type="ARBA" id="ARBA00022763"/>
    </source>
</evidence>
<evidence type="ECO:0000256" key="6">
    <source>
        <dbReference type="HAMAP-Rule" id="MF_00031"/>
    </source>
</evidence>
<keyword evidence="8" id="KW-0347">Helicase</keyword>
<dbReference type="GO" id="GO:0009378">
    <property type="term" value="F:four-way junction helicase activity"/>
    <property type="evidence" value="ECO:0007669"/>
    <property type="project" value="InterPro"/>
</dbReference>
<dbReference type="GO" id="GO:0005737">
    <property type="term" value="C:cytoplasm"/>
    <property type="evidence" value="ECO:0007669"/>
    <property type="project" value="UniProtKB-SubCell"/>
</dbReference>
<evidence type="ECO:0000313" key="9">
    <source>
        <dbReference type="Proteomes" id="UP001247307"/>
    </source>
</evidence>
<keyword evidence="2 6" id="KW-0227">DNA damage</keyword>
<evidence type="ECO:0000256" key="1">
    <source>
        <dbReference type="ARBA" id="ARBA00022490"/>
    </source>
</evidence>
<dbReference type="NCBIfam" id="TIGR00084">
    <property type="entry name" value="ruvA"/>
    <property type="match status" value="1"/>
</dbReference>
<keyword evidence="8" id="KW-0067">ATP-binding</keyword>
<dbReference type="RefSeq" id="WP_309852827.1">
    <property type="nucleotide sequence ID" value="NZ_BAAAIU010000004.1"/>
</dbReference>
<keyword evidence="3 6" id="KW-0238">DNA-binding</keyword>
<feature type="domain" description="Helix-hairpin-helix DNA-binding motif class 1" evidence="7">
    <location>
        <begin position="107"/>
        <end position="126"/>
    </location>
</feature>
<dbReference type="GO" id="GO:0005524">
    <property type="term" value="F:ATP binding"/>
    <property type="evidence" value="ECO:0007669"/>
    <property type="project" value="InterPro"/>
</dbReference>
<dbReference type="GO" id="GO:0048476">
    <property type="term" value="C:Holliday junction resolvase complex"/>
    <property type="evidence" value="ECO:0007669"/>
    <property type="project" value="UniProtKB-UniRule"/>
</dbReference>
<dbReference type="GO" id="GO:0006310">
    <property type="term" value="P:DNA recombination"/>
    <property type="evidence" value="ECO:0007669"/>
    <property type="project" value="UniProtKB-UniRule"/>
</dbReference>
<dbReference type="AlphaFoldDB" id="A0AAE3YJ66"/>
<dbReference type="GO" id="GO:0009379">
    <property type="term" value="C:Holliday junction helicase complex"/>
    <property type="evidence" value="ECO:0007669"/>
    <property type="project" value="InterPro"/>
</dbReference>
<comment type="function">
    <text evidence="6">The RuvA-RuvB-RuvC complex processes Holliday junction (HJ) DNA during genetic recombination and DNA repair, while the RuvA-RuvB complex plays an important role in the rescue of blocked DNA replication forks via replication fork reversal (RFR). RuvA specifically binds to HJ cruciform DNA, conferring on it an open structure. The RuvB hexamer acts as an ATP-dependent pump, pulling dsDNA into and through the RuvAB complex. HJ branch migration allows RuvC to scan DNA until it finds its consensus sequence, where it cleaves and resolves the cruciform DNA.</text>
</comment>
<dbReference type="SUPFAM" id="SSF47781">
    <property type="entry name" value="RuvA domain 2-like"/>
    <property type="match status" value="1"/>
</dbReference>
<feature type="region of interest" description="Domain III" evidence="6">
    <location>
        <begin position="148"/>
        <end position="201"/>
    </location>
</feature>
<dbReference type="Gene3D" id="1.10.150.20">
    <property type="entry name" value="5' to 3' exonuclease, C-terminal subdomain"/>
    <property type="match status" value="1"/>
</dbReference>
<reference evidence="8" key="1">
    <citation type="submission" date="2023-07" db="EMBL/GenBank/DDBJ databases">
        <title>Sequencing the genomes of 1000 actinobacteria strains.</title>
        <authorList>
            <person name="Klenk H.-P."/>
        </authorList>
    </citation>
    <scope>NUCLEOTIDE SEQUENCE</scope>
    <source>
        <strain evidence="8">DSM 13988</strain>
    </source>
</reference>
<dbReference type="Gene3D" id="1.10.8.10">
    <property type="entry name" value="DNA helicase RuvA subunit, C-terminal domain"/>
    <property type="match status" value="1"/>
</dbReference>
<dbReference type="HAMAP" id="MF_00031">
    <property type="entry name" value="DNA_HJ_migration_RuvA"/>
    <property type="match status" value="1"/>
</dbReference>
<evidence type="ECO:0000256" key="3">
    <source>
        <dbReference type="ARBA" id="ARBA00023125"/>
    </source>
</evidence>
<comment type="domain">
    <text evidence="6">Has three domains with a flexible linker between the domains II and III and assumes an 'L' shape. Domain III is highly mobile and contacts RuvB.</text>
</comment>
<evidence type="ECO:0000313" key="8">
    <source>
        <dbReference type="EMBL" id="MDR6892963.1"/>
    </source>
</evidence>
<sequence length="201" mass="20571">MISILRGEVVSVRLDRAVVLVGGIGFEVMAPAPTLASLRTGSQAQLYTSMVVREDSMTLYGFTEAEAREAFEVITSISGVGPKLGLAVMSVLEPAALREAIATENKAALQSVPGIGPKSAARMLLELKDRFGPAAVAAGGSGAGPAGVGPQVQAALLSLGWSEKDAESAWSGLVAEDPDAAASENVSVALKAALARLARKR</sequence>
<dbReference type="SUPFAM" id="SSF46929">
    <property type="entry name" value="DNA helicase RuvA subunit, C-terminal domain"/>
    <property type="match status" value="1"/>
</dbReference>
<keyword evidence="9" id="KW-1185">Reference proteome</keyword>
<dbReference type="InterPro" id="IPR010994">
    <property type="entry name" value="RuvA_2-like"/>
</dbReference>
<comment type="similarity">
    <text evidence="6">Belongs to the RuvA family.</text>
</comment>
<evidence type="ECO:0000256" key="4">
    <source>
        <dbReference type="ARBA" id="ARBA00023172"/>
    </source>
</evidence>
<dbReference type="Pfam" id="PF01330">
    <property type="entry name" value="RuvA_N"/>
    <property type="match status" value="1"/>
</dbReference>
<keyword evidence="1 6" id="KW-0963">Cytoplasm</keyword>
<comment type="subcellular location">
    <subcellularLocation>
        <location evidence="6">Cytoplasm</location>
    </subcellularLocation>
</comment>
<feature type="domain" description="Helix-hairpin-helix DNA-binding motif class 1" evidence="7">
    <location>
        <begin position="72"/>
        <end position="91"/>
    </location>
</feature>
<dbReference type="Proteomes" id="UP001247307">
    <property type="component" value="Unassembled WGS sequence"/>
</dbReference>
<comment type="subunit">
    <text evidence="6">Homotetramer. Forms an RuvA(8)-RuvB(12)-Holliday junction (HJ) complex. HJ DNA is sandwiched between 2 RuvA tetramers; dsDNA enters through RuvA and exits via RuvB. An RuvB hexamer assembles on each DNA strand where it exits the tetramer. Each RuvB hexamer is contacted by two RuvA subunits (via domain III) on 2 adjacent RuvB subunits; this complex drives branch migration. In the full resolvosome a probable DNA-RuvA(4)-RuvB(12)-RuvC(2) complex forms which resolves the HJ.</text>
</comment>
<dbReference type="GO" id="GO:0006281">
    <property type="term" value="P:DNA repair"/>
    <property type="evidence" value="ECO:0007669"/>
    <property type="project" value="UniProtKB-UniRule"/>
</dbReference>
<dbReference type="Gene3D" id="2.40.50.140">
    <property type="entry name" value="Nucleic acid-binding proteins"/>
    <property type="match status" value="1"/>
</dbReference>
<comment type="caution">
    <text evidence="8">The sequence shown here is derived from an EMBL/GenBank/DDBJ whole genome shotgun (WGS) entry which is preliminary data.</text>
</comment>
<evidence type="ECO:0000256" key="5">
    <source>
        <dbReference type="ARBA" id="ARBA00023204"/>
    </source>
</evidence>
<dbReference type="InterPro" id="IPR036267">
    <property type="entry name" value="RuvA_C_sf"/>
</dbReference>
<dbReference type="SMART" id="SM00278">
    <property type="entry name" value="HhH1"/>
    <property type="match status" value="2"/>
</dbReference>
<dbReference type="InterPro" id="IPR011114">
    <property type="entry name" value="RuvA_C"/>
</dbReference>
<dbReference type="InterPro" id="IPR012340">
    <property type="entry name" value="NA-bd_OB-fold"/>
</dbReference>
<organism evidence="8 9">
    <name type="scientific">Falsarthrobacter nasiphocae</name>
    <dbReference type="NCBI Taxonomy" id="189863"/>
    <lineage>
        <taxon>Bacteria</taxon>
        <taxon>Bacillati</taxon>
        <taxon>Actinomycetota</taxon>
        <taxon>Actinomycetes</taxon>
        <taxon>Micrococcales</taxon>
        <taxon>Micrococcaceae</taxon>
        <taxon>Falsarthrobacter</taxon>
    </lineage>
</organism>
<protein>
    <recommendedName>
        <fullName evidence="6">Holliday junction branch migration complex subunit RuvA</fullName>
    </recommendedName>
</protein>
<dbReference type="GO" id="GO:0000400">
    <property type="term" value="F:four-way junction DNA binding"/>
    <property type="evidence" value="ECO:0007669"/>
    <property type="project" value="UniProtKB-UniRule"/>
</dbReference>
<keyword evidence="8" id="KW-0547">Nucleotide-binding</keyword>
<dbReference type="Pfam" id="PF14520">
    <property type="entry name" value="HHH_5"/>
    <property type="match status" value="1"/>
</dbReference>
<dbReference type="EMBL" id="JAVDUI010000001">
    <property type="protein sequence ID" value="MDR6892963.1"/>
    <property type="molecule type" value="Genomic_DNA"/>
</dbReference>
<proteinExistence type="inferred from homology"/>
<dbReference type="InterPro" id="IPR000085">
    <property type="entry name" value="RuvA"/>
</dbReference>
<keyword evidence="8" id="KW-0378">Hydrolase</keyword>
<name>A0AAE3YJ66_9MICC</name>
<dbReference type="Pfam" id="PF07499">
    <property type="entry name" value="RuvA_C"/>
    <property type="match status" value="1"/>
</dbReference>
<dbReference type="SUPFAM" id="SSF50249">
    <property type="entry name" value="Nucleic acid-binding proteins"/>
    <property type="match status" value="1"/>
</dbReference>
<keyword evidence="5 6" id="KW-0234">DNA repair</keyword>